<evidence type="ECO:0000256" key="2">
    <source>
        <dbReference type="PIRSR" id="PIRSR000390-2"/>
    </source>
</evidence>
<dbReference type="PANTHER" id="PTHR30244:SF30">
    <property type="entry name" value="BLR5990 PROTEIN"/>
    <property type="match status" value="1"/>
</dbReference>
<dbReference type="Gene3D" id="3.40.640.10">
    <property type="entry name" value="Type I PLP-dependent aspartate aminotransferase-like (Major domain)"/>
    <property type="match status" value="1"/>
</dbReference>
<dbReference type="GO" id="GO:0008483">
    <property type="term" value="F:transaminase activity"/>
    <property type="evidence" value="ECO:0007669"/>
    <property type="project" value="TreeGrafter"/>
</dbReference>
<evidence type="ECO:0000256" key="3">
    <source>
        <dbReference type="RuleBase" id="RU004508"/>
    </source>
</evidence>
<dbReference type="InterPro" id="IPR015422">
    <property type="entry name" value="PyrdxlP-dep_Trfase_small"/>
</dbReference>
<organism evidence="4 5">
    <name type="scientific">Silvanigrella aquatica</name>
    <dbReference type="NCBI Taxonomy" id="1915309"/>
    <lineage>
        <taxon>Bacteria</taxon>
        <taxon>Pseudomonadati</taxon>
        <taxon>Bdellovibrionota</taxon>
        <taxon>Oligoflexia</taxon>
        <taxon>Silvanigrellales</taxon>
        <taxon>Silvanigrellaceae</taxon>
        <taxon>Silvanigrella</taxon>
    </lineage>
</organism>
<dbReference type="OrthoDB" id="9766188at2"/>
<name>A0A1L4D2X5_9BACT</name>
<feature type="active site" description="Proton acceptor" evidence="1">
    <location>
        <position position="205"/>
    </location>
</feature>
<dbReference type="STRING" id="1915309.AXG55_11835"/>
<dbReference type="SUPFAM" id="SSF53383">
    <property type="entry name" value="PLP-dependent transferases"/>
    <property type="match status" value="1"/>
</dbReference>
<dbReference type="EMBL" id="CP017834">
    <property type="protein sequence ID" value="APJ04558.1"/>
    <property type="molecule type" value="Genomic_DNA"/>
</dbReference>
<dbReference type="Proteomes" id="UP000184731">
    <property type="component" value="Chromosome"/>
</dbReference>
<gene>
    <name evidence="4" type="ORF">AXG55_11835</name>
</gene>
<keyword evidence="2 3" id="KW-0663">Pyridoxal phosphate</keyword>
<evidence type="ECO:0000256" key="1">
    <source>
        <dbReference type="PIRSR" id="PIRSR000390-1"/>
    </source>
</evidence>
<evidence type="ECO:0008006" key="6">
    <source>
        <dbReference type="Google" id="ProtNLM"/>
    </source>
</evidence>
<dbReference type="Gene3D" id="3.90.1150.10">
    <property type="entry name" value="Aspartate Aminotransferase, domain 1"/>
    <property type="match status" value="1"/>
</dbReference>
<evidence type="ECO:0000313" key="4">
    <source>
        <dbReference type="EMBL" id="APJ04558.1"/>
    </source>
</evidence>
<dbReference type="GO" id="GO:0000271">
    <property type="term" value="P:polysaccharide biosynthetic process"/>
    <property type="evidence" value="ECO:0007669"/>
    <property type="project" value="TreeGrafter"/>
</dbReference>
<reference evidence="4 5" key="1">
    <citation type="submission" date="2016-10" db="EMBL/GenBank/DDBJ databases">
        <title>Silvanigrella aquatica sp. nov., isolated from a freshwater lake located in the Black Forest, Germany, description of Silvanigrellaceae fam. nov., Silvanigrellales ord. nov., reclassification of the order Bdellovibrionales in the class Oligoflexia, reclassification of the families Bacteriovoracaceae and Halobacteriovoraceae in the new order Bacteriovoracales ord. nov., and reclassification of the family Pseudobacteriovoracaceae in the order Oligoflexiales.</title>
        <authorList>
            <person name="Hahn M.W."/>
            <person name="Schmidt J."/>
            <person name="Koll U."/>
            <person name="Rohde M."/>
            <person name="Verbag S."/>
            <person name="Pitt A."/>
            <person name="Nakai R."/>
            <person name="Naganuma T."/>
            <person name="Lang E."/>
        </authorList>
    </citation>
    <scope>NUCLEOTIDE SEQUENCE [LARGE SCALE GENOMIC DNA]</scope>
    <source>
        <strain evidence="4 5">MWH-Nonnen-W8red</strain>
    </source>
</reference>
<dbReference type="InterPro" id="IPR000653">
    <property type="entry name" value="DegT/StrS_aminotransferase"/>
</dbReference>
<feature type="modified residue" description="N6-(pyridoxal phosphate)lysine" evidence="2">
    <location>
        <position position="205"/>
    </location>
</feature>
<sequence>MINLHEPIFDKDDEDYVLEALRSSWVSTGGPFVDKFEKDFADFVGSKHAVSICNGTIGLQLSIEALKHRFRVLNNFDIILPSLTFIATANAVVHAGGSPHFIDTDENSLQFSIENFKKYILNNYEYRFEQKYWINKVTFNRLLAFIPVHIMGWSAAESYLLKGISEEFNLTILEDAAEALGTYNLDETHIGNESLAAIFSFNGNKILTTGGGGMITTNDFEFAKHLKHLSTTAKIDNFRFVHDEIGYNFRLVNLLAALGCSQLKKLKSRLVRKKEIFDLYSNYLNSPFLNLYKQQNCHSNYWLNCVIFKDFNLREKALTILIENKIQARPLWTPCHLQPAYKVENNLLLKYTEDIWNRTLSLPSSPKILNEDVKFISDLILLSIIGDK</sequence>
<keyword evidence="5" id="KW-1185">Reference proteome</keyword>
<protein>
    <recommendedName>
        <fullName evidence="6">Aminotransferase DegT</fullName>
    </recommendedName>
</protein>
<comment type="similarity">
    <text evidence="3">Belongs to the DegT/DnrJ/EryC1 family.</text>
</comment>
<dbReference type="InterPro" id="IPR015421">
    <property type="entry name" value="PyrdxlP-dep_Trfase_major"/>
</dbReference>
<dbReference type="InterPro" id="IPR015424">
    <property type="entry name" value="PyrdxlP-dep_Trfase"/>
</dbReference>
<dbReference type="AlphaFoldDB" id="A0A1L4D2X5"/>
<dbReference type="Pfam" id="PF01041">
    <property type="entry name" value="DegT_DnrJ_EryC1"/>
    <property type="match status" value="1"/>
</dbReference>
<proteinExistence type="inferred from homology"/>
<accession>A0A1L4D2X5</accession>
<evidence type="ECO:0000313" key="5">
    <source>
        <dbReference type="Proteomes" id="UP000184731"/>
    </source>
</evidence>
<dbReference type="KEGG" id="saqi:AXG55_11835"/>
<dbReference type="PIRSF" id="PIRSF000390">
    <property type="entry name" value="PLP_StrS"/>
    <property type="match status" value="1"/>
</dbReference>
<dbReference type="PANTHER" id="PTHR30244">
    <property type="entry name" value="TRANSAMINASE"/>
    <property type="match status" value="1"/>
</dbReference>
<dbReference type="RefSeq" id="WP_148698306.1">
    <property type="nucleotide sequence ID" value="NZ_CP017834.1"/>
</dbReference>
<dbReference type="GO" id="GO:0030170">
    <property type="term" value="F:pyridoxal phosphate binding"/>
    <property type="evidence" value="ECO:0007669"/>
    <property type="project" value="TreeGrafter"/>
</dbReference>